<dbReference type="Proteomes" id="UP000569951">
    <property type="component" value="Unassembled WGS sequence"/>
</dbReference>
<dbReference type="PROSITE" id="PS51186">
    <property type="entry name" value="GNAT"/>
    <property type="match status" value="2"/>
</dbReference>
<dbReference type="InterPro" id="IPR050832">
    <property type="entry name" value="Bact_Acetyltransf"/>
</dbReference>
<dbReference type="EMBL" id="JACHHG010000004">
    <property type="protein sequence ID" value="MBB6098020.1"/>
    <property type="molecule type" value="Genomic_DNA"/>
</dbReference>
<dbReference type="InterPro" id="IPR000182">
    <property type="entry name" value="GNAT_dom"/>
</dbReference>
<evidence type="ECO:0000256" key="2">
    <source>
        <dbReference type="ARBA" id="ARBA00023315"/>
    </source>
</evidence>
<dbReference type="Gene3D" id="3.40.630.30">
    <property type="match status" value="1"/>
</dbReference>
<dbReference type="RefSeq" id="WP_183986013.1">
    <property type="nucleotide sequence ID" value="NZ_JACHHG010000004.1"/>
</dbReference>
<reference evidence="4 5" key="1">
    <citation type="submission" date="2020-08" db="EMBL/GenBank/DDBJ databases">
        <title>Genomic Encyclopedia of Type Strains, Phase IV (KMG-IV): sequencing the most valuable type-strain genomes for metagenomic binning, comparative biology and taxonomic classification.</title>
        <authorList>
            <person name="Goeker M."/>
        </authorList>
    </citation>
    <scope>NUCLEOTIDE SEQUENCE [LARGE SCALE GENOMIC DNA]</scope>
    <source>
        <strain evidence="4 5">DSM 21458</strain>
    </source>
</reference>
<evidence type="ECO:0000313" key="5">
    <source>
        <dbReference type="Proteomes" id="UP000569951"/>
    </source>
</evidence>
<keyword evidence="1 4" id="KW-0808">Transferase</keyword>
<feature type="domain" description="N-acetyltransferase" evidence="3">
    <location>
        <begin position="186"/>
        <end position="322"/>
    </location>
</feature>
<accession>A0A841I0R2</accession>
<protein>
    <submittedName>
        <fullName evidence="4">GNAT superfamily N-acetyltransferase</fullName>
    </submittedName>
</protein>
<organism evidence="4 5">
    <name type="scientific">Deinobacterium chartae</name>
    <dbReference type="NCBI Taxonomy" id="521158"/>
    <lineage>
        <taxon>Bacteria</taxon>
        <taxon>Thermotogati</taxon>
        <taxon>Deinococcota</taxon>
        <taxon>Deinococci</taxon>
        <taxon>Deinococcales</taxon>
        <taxon>Deinococcaceae</taxon>
        <taxon>Deinobacterium</taxon>
    </lineage>
</organism>
<dbReference type="Pfam" id="PF00583">
    <property type="entry name" value="Acetyltransf_1"/>
    <property type="match status" value="1"/>
</dbReference>
<name>A0A841I0R2_9DEIO</name>
<proteinExistence type="predicted"/>
<dbReference type="GO" id="GO:0016747">
    <property type="term" value="F:acyltransferase activity, transferring groups other than amino-acyl groups"/>
    <property type="evidence" value="ECO:0007669"/>
    <property type="project" value="InterPro"/>
</dbReference>
<dbReference type="CDD" id="cd04301">
    <property type="entry name" value="NAT_SF"/>
    <property type="match status" value="1"/>
</dbReference>
<comment type="caution">
    <text evidence="4">The sequence shown here is derived from an EMBL/GenBank/DDBJ whole genome shotgun (WGS) entry which is preliminary data.</text>
</comment>
<keyword evidence="5" id="KW-1185">Reference proteome</keyword>
<evidence type="ECO:0000313" key="4">
    <source>
        <dbReference type="EMBL" id="MBB6098020.1"/>
    </source>
</evidence>
<dbReference type="InterPro" id="IPR016181">
    <property type="entry name" value="Acyl_CoA_acyltransferase"/>
</dbReference>
<keyword evidence="2" id="KW-0012">Acyltransferase</keyword>
<dbReference type="PANTHER" id="PTHR43877">
    <property type="entry name" value="AMINOALKYLPHOSPHONATE N-ACETYLTRANSFERASE-RELATED-RELATED"/>
    <property type="match status" value="1"/>
</dbReference>
<dbReference type="PANTHER" id="PTHR43877:SF1">
    <property type="entry name" value="ACETYLTRANSFERASE"/>
    <property type="match status" value="1"/>
</dbReference>
<gene>
    <name evidence="4" type="ORF">HNR42_001443</name>
</gene>
<feature type="domain" description="N-acetyltransferase" evidence="3">
    <location>
        <begin position="6"/>
        <end position="156"/>
    </location>
</feature>
<dbReference type="AlphaFoldDB" id="A0A841I0R2"/>
<evidence type="ECO:0000256" key="1">
    <source>
        <dbReference type="ARBA" id="ARBA00022679"/>
    </source>
</evidence>
<evidence type="ECO:0000259" key="3">
    <source>
        <dbReference type="PROSITE" id="PS51186"/>
    </source>
</evidence>
<dbReference type="SUPFAM" id="SSF55729">
    <property type="entry name" value="Acyl-CoA N-acyltransferases (Nat)"/>
    <property type="match status" value="2"/>
</dbReference>
<sequence length="326" mass="37057">MTMTTVSFRPFTEADYPTLLELMNAAYPDTPRYEQDVRLFDQQRDPQARFVRDLMQVGDRVVAAGEYETHRALPRAGRLALRLFVPRAQWGQGLEVPLFDHLLARALEEGPSGLDTSVPENSWELPFLQERGFRETERMWHSVLDLSTFDAAPFVRFRQRAASAGVSLRPLDTLARDEAFQRRMYAAISEILLDLPSATPFEPWPFELWQERAWNHPLRRHDLTLLALEGDEIVGIAELYGTHEPGALRIGLTGVRRPWRRRGVAQALKLEGTLRAREAGFERVRTVNHSVNRPMLAINEAMGFVKEPATVHLALDLGAPGPRSES</sequence>